<dbReference type="PANTHER" id="PTHR43615:SF1">
    <property type="entry name" value="PPDK_N DOMAIN-CONTAINING PROTEIN"/>
    <property type="match status" value="1"/>
</dbReference>
<feature type="domain" description="PEP-utilising enzyme mobile" evidence="2">
    <location>
        <begin position="811"/>
        <end position="879"/>
    </location>
</feature>
<evidence type="ECO:0000259" key="3">
    <source>
        <dbReference type="Pfam" id="PF01326"/>
    </source>
</evidence>
<dbReference type="InterPro" id="IPR036637">
    <property type="entry name" value="Phosphohistidine_dom_sf"/>
</dbReference>
<dbReference type="Pfam" id="PF01326">
    <property type="entry name" value="PPDK_N"/>
    <property type="match status" value="1"/>
</dbReference>
<name>A0A558C3W4_9BACT</name>
<keyword evidence="5" id="KW-1185">Reference proteome</keyword>
<sequence length="885" mass="94495">MALVDNQLFVPGARLLAAPAAHLGGKGAGLLRLQALGAPVPGFAVLPTALFEPVLAGLPTTVAGLAERRARLGSFEVPAATQAALKALLADWGFGDGQPVAVRSSVADEDGAAAAFPGLMDSVLHVSSWPALLAAVAQVAASAYSDRALDYRRQRGLSLAARPAVVVQRQVAARAAGVLFTTFPEYPQEMAIHAVAGLGEGLVNGQLVPEEYYLGKADGQLVAQVHADLTPDPSPPVARSQTTQPSSCEKLLSSGGEGVEVGSTPAALLTPITLAELYHLGQRLEAALGGPQDIEFAQDQAGRLWLVQARPITQPVPEVVVYDNANIQESYCGVTTPLTFSFAQRAYATVYRQTMHALGLPAATVAAHEPVITNLLALQQGRIYYNLNNWYRGLLLLPNFRQSKADMERMMGVLEPVDFVHGQRKTLRQRLALLPRLALTLGRLLGKFARLPQRARAFQTRFEAEYQRFYQLPLAALGAAELLGEIEHLNQALLTRWTTPIINDFRVMMAHGAATRHLSRLGVADPEEFLSRYLAGSPAEPGAEAEPLASLLPALALRELGALAWQEFPALLPLLEQPGPELPAQVAQLAPAFHQRVQHYVARYGDRTMGELKLETETMRTSEALFYQYLVAYLAPPAAPAAAGTLPAQAAAELTARLKGRGWWQARQVRASLTTLRQAVARREALRLERTRLFGMYRAAYRALGQLLASAGTLAAPLDVFWLTETELATAAQAGGAQWAALAAARQAEFAGYRAAPAPAGRLVVPSRPAAPTVAPADGALRGTGCYPGQVSGEVVVITDPAQADLGAVRGRVVAALRTDPGWAALFPGCRAVLIERGSALSHSVILLRELGIPTIINVPGLTQRLRSGQHVRLDGRSGEVEITN</sequence>
<feature type="domain" description="Pyruvate phosphate dikinase AMP/ATP-binding" evidence="3">
    <location>
        <begin position="22"/>
        <end position="314"/>
    </location>
</feature>
<proteinExistence type="predicted"/>
<evidence type="ECO:0000259" key="2">
    <source>
        <dbReference type="Pfam" id="PF00391"/>
    </source>
</evidence>
<dbReference type="GO" id="GO:0016301">
    <property type="term" value="F:kinase activity"/>
    <property type="evidence" value="ECO:0007669"/>
    <property type="project" value="InterPro"/>
</dbReference>
<dbReference type="SUPFAM" id="SSF52009">
    <property type="entry name" value="Phosphohistidine domain"/>
    <property type="match status" value="1"/>
</dbReference>
<dbReference type="GO" id="GO:0005524">
    <property type="term" value="F:ATP binding"/>
    <property type="evidence" value="ECO:0007669"/>
    <property type="project" value="InterPro"/>
</dbReference>
<dbReference type="EMBL" id="VMRJ01000001">
    <property type="protein sequence ID" value="TVT43501.1"/>
    <property type="molecule type" value="Genomic_DNA"/>
</dbReference>
<feature type="region of interest" description="Disordered" evidence="1">
    <location>
        <begin position="227"/>
        <end position="257"/>
    </location>
</feature>
<dbReference type="Gene3D" id="3.30.470.20">
    <property type="entry name" value="ATP-grasp fold, B domain"/>
    <property type="match status" value="1"/>
</dbReference>
<dbReference type="OrthoDB" id="9765468at2"/>
<evidence type="ECO:0000313" key="5">
    <source>
        <dbReference type="Proteomes" id="UP000317624"/>
    </source>
</evidence>
<dbReference type="Proteomes" id="UP000317624">
    <property type="component" value="Unassembled WGS sequence"/>
</dbReference>
<dbReference type="RefSeq" id="WP_144845057.1">
    <property type="nucleotide sequence ID" value="NZ_VMRJ01000001.1"/>
</dbReference>
<gene>
    <name evidence="4" type="ORF">FNT36_05280</name>
</gene>
<dbReference type="Pfam" id="PF00391">
    <property type="entry name" value="PEP-utilizers"/>
    <property type="match status" value="1"/>
</dbReference>
<dbReference type="InterPro" id="IPR013815">
    <property type="entry name" value="ATP_grasp_subdomain_1"/>
</dbReference>
<dbReference type="PANTHER" id="PTHR43615">
    <property type="entry name" value="PHOSPHOENOLPYRUVATE SYNTHASE-RELATED"/>
    <property type="match status" value="1"/>
</dbReference>
<dbReference type="InterPro" id="IPR008279">
    <property type="entry name" value="PEP-util_enz_mobile_dom"/>
</dbReference>
<comment type="caution">
    <text evidence="4">The sequence shown here is derived from an EMBL/GenBank/DDBJ whole genome shotgun (WGS) entry which is preliminary data.</text>
</comment>
<dbReference type="SUPFAM" id="SSF56059">
    <property type="entry name" value="Glutathione synthetase ATP-binding domain-like"/>
    <property type="match status" value="1"/>
</dbReference>
<evidence type="ECO:0000313" key="4">
    <source>
        <dbReference type="EMBL" id="TVT43501.1"/>
    </source>
</evidence>
<evidence type="ECO:0008006" key="6">
    <source>
        <dbReference type="Google" id="ProtNLM"/>
    </source>
</evidence>
<organism evidence="4 5">
    <name type="scientific">Hymenobacter setariae</name>
    <dbReference type="NCBI Taxonomy" id="2594794"/>
    <lineage>
        <taxon>Bacteria</taxon>
        <taxon>Pseudomonadati</taxon>
        <taxon>Bacteroidota</taxon>
        <taxon>Cytophagia</taxon>
        <taxon>Cytophagales</taxon>
        <taxon>Hymenobacteraceae</taxon>
        <taxon>Hymenobacter</taxon>
    </lineage>
</organism>
<reference evidence="4 5" key="1">
    <citation type="submission" date="2019-07" db="EMBL/GenBank/DDBJ databases">
        <title>Hymenobacter sp. straun FUR1 Genome sequencing and assembly.</title>
        <authorList>
            <person name="Chhetri G."/>
        </authorList>
    </citation>
    <scope>NUCLEOTIDE SEQUENCE [LARGE SCALE GENOMIC DNA]</scope>
    <source>
        <strain evidence="4 5">Fur1</strain>
    </source>
</reference>
<evidence type="ECO:0000256" key="1">
    <source>
        <dbReference type="SAM" id="MobiDB-lite"/>
    </source>
</evidence>
<dbReference type="Gene3D" id="3.30.1490.20">
    <property type="entry name" value="ATP-grasp fold, A domain"/>
    <property type="match status" value="1"/>
</dbReference>
<protein>
    <recommendedName>
        <fullName evidence="6">Phosphoenolpyruvate synthase</fullName>
    </recommendedName>
</protein>
<dbReference type="Gene3D" id="3.50.30.10">
    <property type="entry name" value="Phosphohistidine domain"/>
    <property type="match status" value="1"/>
</dbReference>
<accession>A0A558C3W4</accession>
<dbReference type="AlphaFoldDB" id="A0A558C3W4"/>
<dbReference type="InterPro" id="IPR051549">
    <property type="entry name" value="PEP_Utilizing_Enz"/>
</dbReference>
<dbReference type="InterPro" id="IPR002192">
    <property type="entry name" value="PPDK_AMP/ATP-bd"/>
</dbReference>